<evidence type="ECO:0000313" key="2">
    <source>
        <dbReference type="EMBL" id="KAG0521870.1"/>
    </source>
</evidence>
<protein>
    <recommendedName>
        <fullName evidence="4">Secreted protein</fullName>
    </recommendedName>
</protein>
<keyword evidence="1" id="KW-0732">Signal</keyword>
<accession>A0A921QJ78</accession>
<dbReference type="InterPro" id="IPR016135">
    <property type="entry name" value="UBQ-conjugating_enzyme/RWD"/>
</dbReference>
<dbReference type="Gene3D" id="3.10.110.10">
    <property type="entry name" value="Ubiquitin Conjugating Enzyme"/>
    <property type="match status" value="1"/>
</dbReference>
<feature type="chain" id="PRO_5037644678" description="Secreted protein" evidence="1">
    <location>
        <begin position="27"/>
        <end position="78"/>
    </location>
</feature>
<sequence>MMDVFAFVFFIHLVNIPMFMILQANSGHQCTRDGGDFKAIMTFLWNYPNSLPSIRFTSEMVHPNSSILGICSVARPMH</sequence>
<reference evidence="2" key="2">
    <citation type="submission" date="2020-10" db="EMBL/GenBank/DDBJ databases">
        <authorList>
            <person name="Cooper E.A."/>
            <person name="Brenton Z.W."/>
            <person name="Flinn B.S."/>
            <person name="Jenkins J."/>
            <person name="Shu S."/>
            <person name="Flowers D."/>
            <person name="Luo F."/>
            <person name="Wang Y."/>
            <person name="Xia P."/>
            <person name="Barry K."/>
            <person name="Daum C."/>
            <person name="Lipzen A."/>
            <person name="Yoshinaga Y."/>
            <person name="Schmutz J."/>
            <person name="Saski C."/>
            <person name="Vermerris W."/>
            <person name="Kresovich S."/>
        </authorList>
    </citation>
    <scope>NUCLEOTIDE SEQUENCE</scope>
</reference>
<dbReference type="Proteomes" id="UP000807115">
    <property type="component" value="Chromosome 8"/>
</dbReference>
<comment type="caution">
    <text evidence="2">The sequence shown here is derived from an EMBL/GenBank/DDBJ whole genome shotgun (WGS) entry which is preliminary data.</text>
</comment>
<evidence type="ECO:0000256" key="1">
    <source>
        <dbReference type="SAM" id="SignalP"/>
    </source>
</evidence>
<evidence type="ECO:0000313" key="3">
    <source>
        <dbReference type="Proteomes" id="UP000807115"/>
    </source>
</evidence>
<dbReference type="AlphaFoldDB" id="A0A921QJ78"/>
<evidence type="ECO:0008006" key="4">
    <source>
        <dbReference type="Google" id="ProtNLM"/>
    </source>
</evidence>
<name>A0A921QJ78_SORBI</name>
<feature type="signal peptide" evidence="1">
    <location>
        <begin position="1"/>
        <end position="26"/>
    </location>
</feature>
<dbReference type="EMBL" id="CM027687">
    <property type="protein sequence ID" value="KAG0521870.1"/>
    <property type="molecule type" value="Genomic_DNA"/>
</dbReference>
<dbReference type="SUPFAM" id="SSF54495">
    <property type="entry name" value="UBC-like"/>
    <property type="match status" value="1"/>
</dbReference>
<gene>
    <name evidence="2" type="ORF">BDA96_08G198800</name>
</gene>
<proteinExistence type="predicted"/>
<reference evidence="2" key="1">
    <citation type="journal article" date="2019" name="BMC Genomics">
        <title>A new reference genome for Sorghum bicolor reveals high levels of sequence similarity between sweet and grain genotypes: implications for the genetics of sugar metabolism.</title>
        <authorList>
            <person name="Cooper E.A."/>
            <person name="Brenton Z.W."/>
            <person name="Flinn B.S."/>
            <person name="Jenkins J."/>
            <person name="Shu S."/>
            <person name="Flowers D."/>
            <person name="Luo F."/>
            <person name="Wang Y."/>
            <person name="Xia P."/>
            <person name="Barry K."/>
            <person name="Daum C."/>
            <person name="Lipzen A."/>
            <person name="Yoshinaga Y."/>
            <person name="Schmutz J."/>
            <person name="Saski C."/>
            <person name="Vermerris W."/>
            <person name="Kresovich S."/>
        </authorList>
    </citation>
    <scope>NUCLEOTIDE SEQUENCE</scope>
</reference>
<organism evidence="2 3">
    <name type="scientific">Sorghum bicolor</name>
    <name type="common">Sorghum</name>
    <name type="synonym">Sorghum vulgare</name>
    <dbReference type="NCBI Taxonomy" id="4558"/>
    <lineage>
        <taxon>Eukaryota</taxon>
        <taxon>Viridiplantae</taxon>
        <taxon>Streptophyta</taxon>
        <taxon>Embryophyta</taxon>
        <taxon>Tracheophyta</taxon>
        <taxon>Spermatophyta</taxon>
        <taxon>Magnoliopsida</taxon>
        <taxon>Liliopsida</taxon>
        <taxon>Poales</taxon>
        <taxon>Poaceae</taxon>
        <taxon>PACMAD clade</taxon>
        <taxon>Panicoideae</taxon>
        <taxon>Andropogonodae</taxon>
        <taxon>Andropogoneae</taxon>
        <taxon>Sorghinae</taxon>
        <taxon>Sorghum</taxon>
    </lineage>
</organism>